<dbReference type="CDD" id="cd00293">
    <property type="entry name" value="USP-like"/>
    <property type="match status" value="1"/>
</dbReference>
<comment type="similarity">
    <text evidence="1">Belongs to the universal stress protein A family.</text>
</comment>
<sequence>MAETNYFAKTKIVVPFDFSDFSAGAVETACKIASRNEQVTVLHVIDPAQLHGFDDNGGYELAGELGNSLANIEGANEIDEANRKKALQAMQDLFEKSDCVGVHFAAVVDAPTIGIVEFASQNGVELIVMPSHGRTGIKRLLIGSVAEHVVRSAHCPVLVLR</sequence>
<evidence type="ECO:0000313" key="4">
    <source>
        <dbReference type="Proteomes" id="UP000320672"/>
    </source>
</evidence>
<dbReference type="Pfam" id="PF00582">
    <property type="entry name" value="Usp"/>
    <property type="match status" value="1"/>
</dbReference>
<dbReference type="RefSeq" id="WP_145352614.1">
    <property type="nucleotide sequence ID" value="NZ_CP036262.1"/>
</dbReference>
<dbReference type="PANTHER" id="PTHR46268">
    <property type="entry name" value="STRESS RESPONSE PROTEIN NHAX"/>
    <property type="match status" value="1"/>
</dbReference>
<evidence type="ECO:0000313" key="3">
    <source>
        <dbReference type="EMBL" id="QDS94605.1"/>
    </source>
</evidence>
<gene>
    <name evidence="3" type="ORF">FF011L_33840</name>
</gene>
<feature type="domain" description="UspA" evidence="2">
    <location>
        <begin position="11"/>
        <end position="161"/>
    </location>
</feature>
<reference evidence="3 4" key="1">
    <citation type="submission" date="2019-02" db="EMBL/GenBank/DDBJ databases">
        <title>Deep-cultivation of Planctomycetes and their phenomic and genomic characterization uncovers novel biology.</title>
        <authorList>
            <person name="Wiegand S."/>
            <person name="Jogler M."/>
            <person name="Boedeker C."/>
            <person name="Pinto D."/>
            <person name="Vollmers J."/>
            <person name="Rivas-Marin E."/>
            <person name="Kohn T."/>
            <person name="Peeters S.H."/>
            <person name="Heuer A."/>
            <person name="Rast P."/>
            <person name="Oberbeckmann S."/>
            <person name="Bunk B."/>
            <person name="Jeske O."/>
            <person name="Meyerdierks A."/>
            <person name="Storesund J.E."/>
            <person name="Kallscheuer N."/>
            <person name="Luecker S."/>
            <person name="Lage O.M."/>
            <person name="Pohl T."/>
            <person name="Merkel B.J."/>
            <person name="Hornburger P."/>
            <person name="Mueller R.-W."/>
            <person name="Bruemmer F."/>
            <person name="Labrenz M."/>
            <person name="Spormann A.M."/>
            <person name="Op den Camp H."/>
            <person name="Overmann J."/>
            <person name="Amann R."/>
            <person name="Jetten M.S.M."/>
            <person name="Mascher T."/>
            <person name="Medema M.H."/>
            <person name="Devos D.P."/>
            <person name="Kaster A.-K."/>
            <person name="Ovreas L."/>
            <person name="Rohde M."/>
            <person name="Galperin M.Y."/>
            <person name="Jogler C."/>
        </authorList>
    </citation>
    <scope>NUCLEOTIDE SEQUENCE [LARGE SCALE GENOMIC DNA]</scope>
    <source>
        <strain evidence="3 4">FF011L</strain>
    </source>
</reference>
<dbReference type="SUPFAM" id="SSF52402">
    <property type="entry name" value="Adenine nucleotide alpha hydrolases-like"/>
    <property type="match status" value="1"/>
</dbReference>
<dbReference type="EMBL" id="CP036262">
    <property type="protein sequence ID" value="QDS94605.1"/>
    <property type="molecule type" value="Genomic_DNA"/>
</dbReference>
<accession>A0A517MI99</accession>
<evidence type="ECO:0000256" key="1">
    <source>
        <dbReference type="ARBA" id="ARBA00008791"/>
    </source>
</evidence>
<dbReference type="Proteomes" id="UP000320672">
    <property type="component" value="Chromosome"/>
</dbReference>
<dbReference type="PRINTS" id="PR01438">
    <property type="entry name" value="UNVRSLSTRESS"/>
</dbReference>
<dbReference type="KEGG" id="rml:FF011L_33840"/>
<keyword evidence="4" id="KW-1185">Reference proteome</keyword>
<dbReference type="AlphaFoldDB" id="A0A517MI99"/>
<evidence type="ECO:0000259" key="2">
    <source>
        <dbReference type="Pfam" id="PF00582"/>
    </source>
</evidence>
<proteinExistence type="inferred from homology"/>
<dbReference type="Gene3D" id="3.40.50.620">
    <property type="entry name" value="HUPs"/>
    <property type="match status" value="1"/>
</dbReference>
<dbReference type="PANTHER" id="PTHR46268:SF6">
    <property type="entry name" value="UNIVERSAL STRESS PROTEIN UP12"/>
    <property type="match status" value="1"/>
</dbReference>
<dbReference type="InterPro" id="IPR006015">
    <property type="entry name" value="Universal_stress_UspA"/>
</dbReference>
<protein>
    <submittedName>
        <fullName evidence="3">Universal stress protein</fullName>
    </submittedName>
</protein>
<dbReference type="InterPro" id="IPR006016">
    <property type="entry name" value="UspA"/>
</dbReference>
<dbReference type="OrthoDB" id="9794782at2"/>
<dbReference type="InterPro" id="IPR014729">
    <property type="entry name" value="Rossmann-like_a/b/a_fold"/>
</dbReference>
<organism evidence="3 4">
    <name type="scientific">Roseimaritima multifibrata</name>
    <dbReference type="NCBI Taxonomy" id="1930274"/>
    <lineage>
        <taxon>Bacteria</taxon>
        <taxon>Pseudomonadati</taxon>
        <taxon>Planctomycetota</taxon>
        <taxon>Planctomycetia</taxon>
        <taxon>Pirellulales</taxon>
        <taxon>Pirellulaceae</taxon>
        <taxon>Roseimaritima</taxon>
    </lineage>
</organism>
<name>A0A517MI99_9BACT</name>